<dbReference type="Gene3D" id="1.10.1330.10">
    <property type="entry name" value="Dockerin domain"/>
    <property type="match status" value="1"/>
</dbReference>
<gene>
    <name evidence="1" type="ORF">S06H3_19977</name>
</gene>
<dbReference type="PROSITE" id="PS00018">
    <property type="entry name" value="EF_HAND_1"/>
    <property type="match status" value="1"/>
</dbReference>
<accession>X1KUS2</accession>
<proteinExistence type="predicted"/>
<sequence length="84" mass="9538">DLIDDNKIDEQDLGALCEQWLRPCYDCNEADINSSGKIDFRDYGLWAGNWLKRGPNLDGDVTGDGIVDMADLKPMVFHWTKTCE</sequence>
<comment type="caution">
    <text evidence="1">The sequence shown here is derived from an EMBL/GenBank/DDBJ whole genome shotgun (WGS) entry which is preliminary data.</text>
</comment>
<protein>
    <recommendedName>
        <fullName evidence="2">Dockerin domain-containing protein</fullName>
    </recommendedName>
</protein>
<reference evidence="1" key="1">
    <citation type="journal article" date="2014" name="Front. Microbiol.">
        <title>High frequency of phylogenetically diverse reductive dehalogenase-homologous genes in deep subseafloor sedimentary metagenomes.</title>
        <authorList>
            <person name="Kawai M."/>
            <person name="Futagami T."/>
            <person name="Toyoda A."/>
            <person name="Takaki Y."/>
            <person name="Nishi S."/>
            <person name="Hori S."/>
            <person name="Arai W."/>
            <person name="Tsubouchi T."/>
            <person name="Morono Y."/>
            <person name="Uchiyama I."/>
            <person name="Ito T."/>
            <person name="Fujiyama A."/>
            <person name="Inagaki F."/>
            <person name="Takami H."/>
        </authorList>
    </citation>
    <scope>NUCLEOTIDE SEQUENCE</scope>
    <source>
        <strain evidence="1">Expedition CK06-06</strain>
    </source>
</reference>
<dbReference type="EMBL" id="BARV01010290">
    <property type="protein sequence ID" value="GAI10438.1"/>
    <property type="molecule type" value="Genomic_DNA"/>
</dbReference>
<dbReference type="InterPro" id="IPR036439">
    <property type="entry name" value="Dockerin_dom_sf"/>
</dbReference>
<evidence type="ECO:0008006" key="2">
    <source>
        <dbReference type="Google" id="ProtNLM"/>
    </source>
</evidence>
<dbReference type="InterPro" id="IPR018247">
    <property type="entry name" value="EF_Hand_1_Ca_BS"/>
</dbReference>
<organism evidence="1">
    <name type="scientific">marine sediment metagenome</name>
    <dbReference type="NCBI Taxonomy" id="412755"/>
    <lineage>
        <taxon>unclassified sequences</taxon>
        <taxon>metagenomes</taxon>
        <taxon>ecological metagenomes</taxon>
    </lineage>
</organism>
<dbReference type="AlphaFoldDB" id="X1KUS2"/>
<evidence type="ECO:0000313" key="1">
    <source>
        <dbReference type="EMBL" id="GAI10438.1"/>
    </source>
</evidence>
<dbReference type="GO" id="GO:0000272">
    <property type="term" value="P:polysaccharide catabolic process"/>
    <property type="evidence" value="ECO:0007669"/>
    <property type="project" value="InterPro"/>
</dbReference>
<feature type="non-terminal residue" evidence="1">
    <location>
        <position position="1"/>
    </location>
</feature>
<dbReference type="SUPFAM" id="SSF63446">
    <property type="entry name" value="Type I dockerin domain"/>
    <property type="match status" value="1"/>
</dbReference>
<name>X1KUS2_9ZZZZ</name>